<feature type="signal peptide" evidence="1">
    <location>
        <begin position="1"/>
        <end position="23"/>
    </location>
</feature>
<organism evidence="2 3">
    <name type="scientific">Desulfofervidus auxilii</name>
    <dbReference type="NCBI Taxonomy" id="1621989"/>
    <lineage>
        <taxon>Bacteria</taxon>
        <taxon>Pseudomonadati</taxon>
        <taxon>Thermodesulfobacteriota</taxon>
        <taxon>Candidatus Desulfofervidia</taxon>
        <taxon>Candidatus Desulfofervidales</taxon>
        <taxon>Candidatus Desulfofervidaceae</taxon>
        <taxon>Candidatus Desulfofervidus</taxon>
    </lineage>
</organism>
<evidence type="ECO:0000313" key="3">
    <source>
        <dbReference type="Proteomes" id="UP000070560"/>
    </source>
</evidence>
<dbReference type="Proteomes" id="UP000070560">
    <property type="component" value="Chromosome"/>
</dbReference>
<dbReference type="SUPFAM" id="SSF56935">
    <property type="entry name" value="Porins"/>
    <property type="match status" value="1"/>
</dbReference>
<dbReference type="EMBL" id="CP013015">
    <property type="protein sequence ID" value="AMM40347.1"/>
    <property type="molecule type" value="Genomic_DNA"/>
</dbReference>
<keyword evidence="3" id="KW-1185">Reference proteome</keyword>
<dbReference type="OrthoDB" id="5404860at2"/>
<keyword evidence="1" id="KW-0732">Signal</keyword>
<evidence type="ECO:0000256" key="1">
    <source>
        <dbReference type="SAM" id="SignalP"/>
    </source>
</evidence>
<evidence type="ECO:0000313" key="2">
    <source>
        <dbReference type="EMBL" id="AMM40347.1"/>
    </source>
</evidence>
<sequence length="597" mass="68311">MIKKIGICLMVFVCILFVSLSFSEENNKDVNIKVKTGIHGVGVDGKTKVKVGEYDVLDTGVNPDVSFSLDGRIENTYFSGEATYYEDDDQQYSGNIDMQRYVTEEFSYYRFYHWLDHDPLTNLRAAATNAKEGGKVIPPLVTYTDLEPSTEYGIMRSEMESKTTVRVPMDLPFELKAFFNYRKEMRKGRRQALTMGGKCSACHVVSNGKVINEHIEDYNPGFVATFRNKSVHASFSYEFLDRKFGEDALAPEIYYDDPVHPGGKGYIFDDRIQYQDAKLPYNQLPKSRKFSHKAKLNTYIPSMSTGMFLGGIYSRTENEEQDLQFNLKSIFSRLSSSIIPGLAMNVHFRWLDLANESIFVDTNEPTGIAGPNAGHTYADPSHGGSYNANDPDFVRDSAMSRKQYEVGFDAAYLLMKGITLRGSYLWKQIERDHYYLSGENETEEHRLKLGINARFTPPIIKKPIRTSLSYKYQSIYAPFANENAAFVGEESTIAGGPFNGTQYWELQEMRNKTLTNLPTRRDEIRFDTTIPILDRLSITGFYRFMKEENDSVGWKNWTHMPSISLWYAPFDKLNFSMSYLYRHGKTTNPLCVPIYDG</sequence>
<dbReference type="NCBIfam" id="NF041027">
    <property type="entry name" value="GSU2204_Se_pt_1"/>
    <property type="match status" value="1"/>
</dbReference>
<name>A0A7U4QJ81_DESA2</name>
<dbReference type="AlphaFoldDB" id="A0A7U4QJ81"/>
<accession>A0A7U4QJ81</accession>
<dbReference type="KEGG" id="daw:HS1_000541"/>
<protein>
    <submittedName>
        <fullName evidence="2">Cytochrome c family protein</fullName>
    </submittedName>
</protein>
<gene>
    <name evidence="2" type="ORF">HS1_000541</name>
</gene>
<reference evidence="2 3" key="1">
    <citation type="submission" date="2015-10" db="EMBL/GenBank/DDBJ databases">
        <title>Candidatus Desulfofervidus auxilii, a hydrogenotrophic sulfate-reducing bacterium involved in the thermophilic anaerobic oxidation of methane.</title>
        <authorList>
            <person name="Krukenberg V."/>
            <person name="Richter M."/>
            <person name="Wegener G."/>
        </authorList>
    </citation>
    <scope>NUCLEOTIDE SEQUENCE [LARGE SCALE GENOMIC DNA]</scope>
    <source>
        <strain evidence="2 3">HS1</strain>
    </source>
</reference>
<feature type="chain" id="PRO_5030666395" evidence="1">
    <location>
        <begin position="24"/>
        <end position="597"/>
    </location>
</feature>
<proteinExistence type="predicted"/>